<evidence type="ECO:0000313" key="3">
    <source>
        <dbReference type="Proteomes" id="UP001283361"/>
    </source>
</evidence>
<feature type="region of interest" description="Disordered" evidence="1">
    <location>
        <begin position="174"/>
        <end position="283"/>
    </location>
</feature>
<name>A0AAE0ZIY2_9GAST</name>
<feature type="compositionally biased region" description="Low complexity" evidence="1">
    <location>
        <begin position="254"/>
        <end position="264"/>
    </location>
</feature>
<dbReference type="Proteomes" id="UP001283361">
    <property type="component" value="Unassembled WGS sequence"/>
</dbReference>
<feature type="compositionally biased region" description="Basic and acidic residues" evidence="1">
    <location>
        <begin position="220"/>
        <end position="237"/>
    </location>
</feature>
<keyword evidence="3" id="KW-1185">Reference proteome</keyword>
<proteinExistence type="predicted"/>
<dbReference type="AlphaFoldDB" id="A0AAE0ZIY2"/>
<feature type="compositionally biased region" description="Polar residues" evidence="1">
    <location>
        <begin position="194"/>
        <end position="205"/>
    </location>
</feature>
<gene>
    <name evidence="2" type="ORF">RRG08_038663</name>
</gene>
<comment type="caution">
    <text evidence="2">The sequence shown here is derived from an EMBL/GenBank/DDBJ whole genome shotgun (WGS) entry which is preliminary data.</text>
</comment>
<sequence>MCHAAPHTHSCGNFLCASKFAKGCGTAMEAYIRYRDQNPSAAICYFLRSSQGMDRGAYRSIVEMAMKPRVEGDDGDQIKKAITELVITHYNLVMGRHYTIGSTTGVLSGVGRRKKRFASFGSSWTSNSFDNGWDTSRGYGSYGGGGGYGSSGNQGYSGGNQGYGGGNQGYGSSGNKGYSGGNQGYNSGGNKGYTSNQNSYRSNPWESDPWRNDNSYNRDSGYRDNDGYSNRNFDKHNPGYGTGKKTSDGGYGSNSGYSGNFGSDPYHTDRVYRPKPKKVTTKRPERQIINCPVQSNQSSVYKLNATGDAYPAIEIGAELFARSQPGSDLFFFCLFPRAITPGQAPVLEVDQNFVTANMTCPSQDLTLFSYRYQNTAFGGHCWIVQGFQEVVKFSICMTKSCVNCKLRDLQEASKNQKKGYDDHHHHHHDGYGYHHHHDDHYGQKSNNVTVSRCFTEYRVIQVVSYCENLPLNQRIIYDRIVIPAFCNCKSYFCQIQDHKTYY</sequence>
<accession>A0AAE0ZIY2</accession>
<reference evidence="2" key="1">
    <citation type="journal article" date="2023" name="G3 (Bethesda)">
        <title>A reference genome for the long-term kleptoplast-retaining sea slug Elysia crispata morphotype clarki.</title>
        <authorList>
            <person name="Eastman K.E."/>
            <person name="Pendleton A.L."/>
            <person name="Shaikh M.A."/>
            <person name="Suttiyut T."/>
            <person name="Ogas R."/>
            <person name="Tomko P."/>
            <person name="Gavelis G."/>
            <person name="Widhalm J.R."/>
            <person name="Wisecaver J.H."/>
        </authorList>
    </citation>
    <scope>NUCLEOTIDE SEQUENCE</scope>
    <source>
        <strain evidence="2">ECLA1</strain>
    </source>
</reference>
<evidence type="ECO:0000313" key="2">
    <source>
        <dbReference type="EMBL" id="KAK3770150.1"/>
    </source>
</evidence>
<dbReference type="EMBL" id="JAWDGP010003865">
    <property type="protein sequence ID" value="KAK3770150.1"/>
    <property type="molecule type" value="Genomic_DNA"/>
</dbReference>
<evidence type="ECO:0000256" key="1">
    <source>
        <dbReference type="SAM" id="MobiDB-lite"/>
    </source>
</evidence>
<protein>
    <submittedName>
        <fullName evidence="2">Uncharacterized protein</fullName>
    </submittedName>
</protein>
<feature type="compositionally biased region" description="Gly residues" evidence="1">
    <location>
        <begin position="174"/>
        <end position="191"/>
    </location>
</feature>
<organism evidence="2 3">
    <name type="scientific">Elysia crispata</name>
    <name type="common">lettuce slug</name>
    <dbReference type="NCBI Taxonomy" id="231223"/>
    <lineage>
        <taxon>Eukaryota</taxon>
        <taxon>Metazoa</taxon>
        <taxon>Spiralia</taxon>
        <taxon>Lophotrochozoa</taxon>
        <taxon>Mollusca</taxon>
        <taxon>Gastropoda</taxon>
        <taxon>Heterobranchia</taxon>
        <taxon>Euthyneura</taxon>
        <taxon>Panpulmonata</taxon>
        <taxon>Sacoglossa</taxon>
        <taxon>Placobranchoidea</taxon>
        <taxon>Plakobranchidae</taxon>
        <taxon>Elysia</taxon>
    </lineage>
</organism>